<keyword evidence="4" id="KW-1185">Reference proteome</keyword>
<dbReference type="InterPro" id="IPR035093">
    <property type="entry name" value="RelE/ParE_toxin_dom_sf"/>
</dbReference>
<dbReference type="Gene3D" id="3.30.2310.20">
    <property type="entry name" value="RelE-like"/>
    <property type="match status" value="1"/>
</dbReference>
<dbReference type="Proteomes" id="UP001215503">
    <property type="component" value="Unassembled WGS sequence"/>
</dbReference>
<dbReference type="PANTHER" id="PTHR35601">
    <property type="entry name" value="TOXIN RELE"/>
    <property type="match status" value="1"/>
</dbReference>
<comment type="similarity">
    <text evidence="1">Belongs to the RelE toxin family.</text>
</comment>
<sequence length="92" mass="10831">MAWRIEFAPDAAKELRRLDRPVARRILDFLDNRLGALDDPRSIGQPLRGPELGDFWKYRVGDYRIIAEIEDGVMRVLVLRVAHRRAVYRRSK</sequence>
<comment type="caution">
    <text evidence="3">The sequence shown here is derived from an EMBL/GenBank/DDBJ whole genome shotgun (WGS) entry which is preliminary data.</text>
</comment>
<evidence type="ECO:0000256" key="1">
    <source>
        <dbReference type="ARBA" id="ARBA00006226"/>
    </source>
</evidence>
<dbReference type="RefSeq" id="WP_275824089.1">
    <property type="nucleotide sequence ID" value="NZ_JARHUD010000011.1"/>
</dbReference>
<proteinExistence type="inferred from homology"/>
<evidence type="ECO:0000313" key="4">
    <source>
        <dbReference type="Proteomes" id="UP001215503"/>
    </source>
</evidence>
<name>A0ABT5YQQ1_9PROT</name>
<dbReference type="EMBL" id="JARHUD010000011">
    <property type="protein sequence ID" value="MDF2097307.1"/>
    <property type="molecule type" value="Genomic_DNA"/>
</dbReference>
<evidence type="ECO:0000256" key="2">
    <source>
        <dbReference type="ARBA" id="ARBA00022649"/>
    </source>
</evidence>
<dbReference type="InterPro" id="IPR007712">
    <property type="entry name" value="RelE/ParE_toxin"/>
</dbReference>
<keyword evidence="2" id="KW-1277">Toxin-antitoxin system</keyword>
<evidence type="ECO:0000313" key="3">
    <source>
        <dbReference type="EMBL" id="MDF2097307.1"/>
    </source>
</evidence>
<protein>
    <submittedName>
        <fullName evidence="3">Type II toxin-antitoxin system RelE/ParE family toxin</fullName>
    </submittedName>
</protein>
<organism evidence="3 4">
    <name type="scientific">Aquibaculum arenosum</name>
    <dbReference type="NCBI Taxonomy" id="3032591"/>
    <lineage>
        <taxon>Bacteria</taxon>
        <taxon>Pseudomonadati</taxon>
        <taxon>Pseudomonadota</taxon>
        <taxon>Alphaproteobacteria</taxon>
        <taxon>Rhodospirillales</taxon>
        <taxon>Rhodovibrionaceae</taxon>
        <taxon>Aquibaculum</taxon>
    </lineage>
</organism>
<gene>
    <name evidence="3" type="ORF">P2G67_15105</name>
</gene>
<reference evidence="3 4" key="1">
    <citation type="submission" date="2023-03" db="EMBL/GenBank/DDBJ databases">
        <title>Fodinicurvata sp. CAU 1616 isolated from sea sendiment.</title>
        <authorList>
            <person name="Kim W."/>
        </authorList>
    </citation>
    <scope>NUCLEOTIDE SEQUENCE [LARGE SCALE GENOMIC DNA]</scope>
    <source>
        <strain evidence="3 4">CAU 1616</strain>
    </source>
</reference>
<dbReference type="SUPFAM" id="SSF143011">
    <property type="entry name" value="RelE-like"/>
    <property type="match status" value="1"/>
</dbReference>
<accession>A0ABT5YQQ1</accession>
<dbReference type="PANTHER" id="PTHR35601:SF1">
    <property type="entry name" value="TOXIN RELE"/>
    <property type="match status" value="1"/>
</dbReference>
<dbReference type="Pfam" id="PF05016">
    <property type="entry name" value="ParE_toxin"/>
    <property type="match status" value="1"/>
</dbReference>